<feature type="chain" id="PRO_5044002010" evidence="4">
    <location>
        <begin position="23"/>
        <end position="2799"/>
    </location>
</feature>
<accession>A0AAW1AXE2</accession>
<reference evidence="6 7" key="1">
    <citation type="journal article" date="2024" name="Proc. Natl. Acad. Sci. U.S.A.">
        <title>The genetic regulatory architecture and epigenomic basis for age-related changes in rattlesnake venom.</title>
        <authorList>
            <person name="Hogan M.P."/>
            <person name="Holding M.L."/>
            <person name="Nystrom G.S."/>
            <person name="Colston T.J."/>
            <person name="Bartlett D.A."/>
            <person name="Mason A.J."/>
            <person name="Ellsworth S.A."/>
            <person name="Rautsaw R.M."/>
            <person name="Lawrence K.C."/>
            <person name="Strickland J.L."/>
            <person name="He B."/>
            <person name="Fraser P."/>
            <person name="Margres M.J."/>
            <person name="Gilbert D.M."/>
            <person name="Gibbs H.L."/>
            <person name="Parkinson C.L."/>
            <person name="Rokyta D.R."/>
        </authorList>
    </citation>
    <scope>NUCLEOTIDE SEQUENCE [LARGE SCALE GENOMIC DNA]</scope>
    <source>
        <strain evidence="6">DRR0105</strain>
    </source>
</reference>
<dbReference type="SMART" id="SM00215">
    <property type="entry name" value="VWC_out"/>
    <property type="match status" value="4"/>
</dbReference>
<evidence type="ECO:0000313" key="7">
    <source>
        <dbReference type="Proteomes" id="UP001474421"/>
    </source>
</evidence>
<feature type="domain" description="VWFD" evidence="5">
    <location>
        <begin position="1893"/>
        <end position="2058"/>
    </location>
</feature>
<dbReference type="PANTHER" id="PTHR11339">
    <property type="entry name" value="EXTRACELLULAR MATRIX GLYCOPROTEIN RELATED"/>
    <property type="match status" value="1"/>
</dbReference>
<dbReference type="Pfam" id="PF12714">
    <property type="entry name" value="TILa"/>
    <property type="match status" value="5"/>
</dbReference>
<dbReference type="GO" id="GO:0005615">
    <property type="term" value="C:extracellular space"/>
    <property type="evidence" value="ECO:0007669"/>
    <property type="project" value="TreeGrafter"/>
</dbReference>
<organism evidence="6 7">
    <name type="scientific">Crotalus adamanteus</name>
    <name type="common">Eastern diamondback rattlesnake</name>
    <dbReference type="NCBI Taxonomy" id="8729"/>
    <lineage>
        <taxon>Eukaryota</taxon>
        <taxon>Metazoa</taxon>
        <taxon>Chordata</taxon>
        <taxon>Craniata</taxon>
        <taxon>Vertebrata</taxon>
        <taxon>Euteleostomi</taxon>
        <taxon>Lepidosauria</taxon>
        <taxon>Squamata</taxon>
        <taxon>Bifurcata</taxon>
        <taxon>Unidentata</taxon>
        <taxon>Episquamata</taxon>
        <taxon>Toxicofera</taxon>
        <taxon>Serpentes</taxon>
        <taxon>Colubroidea</taxon>
        <taxon>Viperidae</taxon>
        <taxon>Crotalinae</taxon>
        <taxon>Crotalus</taxon>
    </lineage>
</organism>
<comment type="caution">
    <text evidence="6">The sequence shown here is derived from an EMBL/GenBank/DDBJ whole genome shotgun (WGS) entry which is preliminary data.</text>
</comment>
<evidence type="ECO:0000313" key="6">
    <source>
        <dbReference type="EMBL" id="KAK9394610.1"/>
    </source>
</evidence>
<dbReference type="SMART" id="SM00832">
    <property type="entry name" value="C8"/>
    <property type="match status" value="6"/>
</dbReference>
<feature type="domain" description="VWFD" evidence="5">
    <location>
        <begin position="310"/>
        <end position="491"/>
    </location>
</feature>
<dbReference type="Proteomes" id="UP001474421">
    <property type="component" value="Unassembled WGS sequence"/>
</dbReference>
<dbReference type="SMART" id="SM00216">
    <property type="entry name" value="VWD"/>
    <property type="match status" value="7"/>
</dbReference>
<feature type="domain" description="VWFD" evidence="5">
    <location>
        <begin position="2629"/>
        <end position="2799"/>
    </location>
</feature>
<dbReference type="Gene3D" id="2.10.25.10">
    <property type="entry name" value="Laminin"/>
    <property type="match status" value="6"/>
</dbReference>
<dbReference type="InterPro" id="IPR002919">
    <property type="entry name" value="TIL_dom"/>
</dbReference>
<feature type="domain" description="VWFD" evidence="5">
    <location>
        <begin position="1504"/>
        <end position="1685"/>
    </location>
</feature>
<feature type="domain" description="VWFD" evidence="5">
    <location>
        <begin position="704"/>
        <end position="883"/>
    </location>
</feature>
<dbReference type="InterPro" id="IPR036084">
    <property type="entry name" value="Ser_inhib-like_sf"/>
</dbReference>
<dbReference type="InterPro" id="IPR014853">
    <property type="entry name" value="VWF/SSPO/ZAN-like_Cys-rich_dom"/>
</dbReference>
<dbReference type="PROSITE" id="PS51233">
    <property type="entry name" value="VWFD"/>
    <property type="match status" value="7"/>
</dbReference>
<evidence type="ECO:0000256" key="4">
    <source>
        <dbReference type="SAM" id="SignalP"/>
    </source>
</evidence>
<feature type="signal peptide" evidence="4">
    <location>
        <begin position="1"/>
        <end position="22"/>
    </location>
</feature>
<dbReference type="SMART" id="SM00274">
    <property type="entry name" value="FOLN"/>
    <property type="match status" value="2"/>
</dbReference>
<sequence>MGRIKDLLLCFWLCSFWATCLSQSIGRDFITSYMQNFGTQTPKLQLQITGVFDQTTVTVSVPCNVCEKEFTKIVIVHKGKLESIVLPPSIEITGSKVFPNVVRVSADKDISVVSFSSKLLSTEISQLFPRSASGTEHYVVTPTGGPRGAFPQFAALSYEESNVIEIYLTAQVVFEGKTYSAGNTDSYSQIYSVAGQPNFENFAILVVETLQINGLLVGGQALPKLEWNPIPGTVFSWALYQLHVVLFPYRVEHPNSPFGLLIVGVASMDCYGTFGGSLQGPLSCSHVLCEKGLECKMINGQPHCVPTSNATCEIWGDPHYITFDKFKYDFQGTCTYTIAKTCADIFGLPSFHIYAKNENRGSKRVSYVGMVTAEIYGYTITISRSENGFVKVNGMKAQLPIYLNGGSLQILQSGGSALVITDYDLRLSYDWNQLLRVTISNAFYGSLCGLCGNYNKDPGDDFQTPAGTKAPDANAFGKSWKVDVGDQDTCWDDCHGPCVPCQPDQAQKYQSEQYCGLITKASGGPFSSCHSKVDPNFYFEGCVYDVCANEGHRQSVCDALESYADACQKEGVQIGEWRKLAGCLSECPPNSEYQQCGTACPATCLDAQTQQQLLCPAVCVAGCQCLPGYVLSQGKCIPKSSCGCWHKGYLFAPNEGFWADDKCTKRCVCNPATNRVECTQQACKSTEKCLVVKGVRECYPIDFVDCKVHGDPHYISFDNYKFDFQGPCAYVLTEVCEKPMDLIWFGVYVQNEYRGNRAVSWTRSVQVNVYGIEIIISRQYPGKVLVGGILTCLPYNAVGKKVKIYRKGSSAVIDTDFGLLVSFNWDHQLTVTVPGTYRNTLCGLCGNFNNQRADDALVPGGILVPQIPVFGAKGTKAYDPSCKEVVDPTCPGVDILAKQQRASGQDCGLIVATNGPFRECYGHVDQEAAFEDCIYDSCFLKGHYAFVCAAVANYAKACQAAGITIYPWRTSTFCPPRCSANSHYELCAKECDQACSSLYFPTPCPTKCQENCVCNEGFVRSNDACVPLANCGCLHQGHYYPVSEVFYPTCQERCICQAGGSVACEVTPCGTNEQCQLQDGHQKCYPTGSATCSLVGGLYLTFDGLPYDFQGTCSYILTKLIRKNVNLHPFTVVVQNEASGNGNIAVPKVVTVEVLDLVLSLLKDKWGYAQVNGILHRLPVNLLDGKLRIYQHGLYQRIEASFGLTLTFDLFYNVRTTVPNNYQGHLGGLCGNYNGQPKDDLQLPDGMVISDVIVFAAAWKIPTLGIPCSDGCSGKNCPICTEEKINFLKQRSFCGLLTASDGPFASCHGVVNPISYLNHCVFDMCIGGGDRQILCHSIQSYVAACQEAKVTIQPWRSPDFCPITCPANSHFAICSNICEVTCAGLTDHLECPTTCVEGCQCDGGFFWDGLKCISLDECGCFEHNTYYPPDVPILQNNCKEKCVCSPAGGFFCEDHACAANEACVVKDGIMQCQNIDPCKVKICRPKETCKVKDGQAVCVPDYQGHCWCWGDPHCHTFDGYSYDFQGTCSYVLTQSTGIDQSVVPFLVVIKNENRGGNNAVSYVRHVQMRVYEQEIAIYKQENGRVWVNGVIFNLPVTLLGGQIQIFSSGNSANVQTDFGLLMAFDYKWQVDVHLSSSYYGNTEGLCGNFNQLPGDELRSPNGFLLPNVISWATSWTVEDGDPLCFHECKGVCPVCEPQQMAKYKTDGYCGIVSVSNGPFQDCRAVLDPNIILDNCALDVCMNGGDHDILCQAVSSYAQACHQKGRRVGDWRTPINCPVPCPENSHHVSCGSRCPATCSSLNAPVFCTLECVETCQCNDGYVLSIDKCVPIESCGCSHNGVYYKPGEEFWNKDCTSHCKCDPRFGVVVCTPASCQTGEQCKVVNGIRGCYASSSTCISMGNYEYITFDGHSYRFEGRCIYQLSKVCLPKLALTPFDLSAQNSPAPDGRAVTLKVYGKTITVRTDQVELDGNPVNLPFNYEEKIKVNFDGSHFVLVTNFALVVKLTKGNLNIETTVPGNYAGHLCGMCGNDNGNLADDTLQEYGENWFVGCSPGCSPNCPPCSSAELERYQTDSFCGLLSRPDGPFASCYAAIPAAPFFDECVKKTCEVRGQMNVWCDVITSYVAACQSRSFPLKNWRTESFCPHPCPANSQYELCGTRCAATCENPQLPLMCRAPCGEGCICNPGFILSGNQCVPLQECVCEFEGVYYKKGEEFFSNVFCRKRCRCMEDGTVQCHDFCSNEDFCKVVNDVSVCFPREPGTCYVLDGWNYVTFDGVHYLLPALCSYILAQSDEQHKFSIVLSAGSTGIEEVKIQVSGYHVVLQRGKAWEILVNGERLRLPANFGDVSARQEGKVVLIRSNYGLRVYYDHNDWVAASVPGTYQGLLKGLCGNFNKDKNDEFFLPNGKPAQDLTEFGNFWKIEGGKCLEGCKDKCYLCDKSTEATFQGKDYCGLIQAVPGPFSRCHAIVNPEHFFKYCVARLCSSNGATESLCQSLQAYATACQVAGATIDEWRPFTRCSALNCLPGTHYEPCVRNCQGTCAGNLVCVDPCVEGCVCNVGTWANGAACVNPEQCGCWYDGRFILQGETYITTDCKMRCTCQRPGQVGCLLHSCGNGEACGVRDGLRGCFPTEGRCIMIPGQHFSSFDGLSGDVVAPGAYQLASLCDTLSDDWFRIILKVTLCLPAQTTTATLYIFFKNVFITMNDQKEVWVNGLPVKIPLQITNSVKFDLTGDVIVLQTPQVQITFGPNHRVAVSVIPALAGKVCGACGNFNDTPLDDLKGPGEGDACMWEPFVTHQDISPLK</sequence>
<feature type="domain" description="VWFD" evidence="5">
    <location>
        <begin position="2258"/>
        <end position="2424"/>
    </location>
</feature>
<evidence type="ECO:0000256" key="1">
    <source>
        <dbReference type="ARBA" id="ARBA00022737"/>
    </source>
</evidence>
<keyword evidence="7" id="KW-1185">Reference proteome</keyword>
<evidence type="ECO:0000256" key="3">
    <source>
        <dbReference type="ARBA" id="ARBA00023180"/>
    </source>
</evidence>
<dbReference type="InterPro" id="IPR001846">
    <property type="entry name" value="VWF_type-D"/>
</dbReference>
<dbReference type="PANTHER" id="PTHR11339:SF373">
    <property type="entry name" value="VWFD DOMAIN-CONTAINING PROTEIN"/>
    <property type="match status" value="1"/>
</dbReference>
<name>A0AAW1AXE2_CROAD</name>
<evidence type="ECO:0000256" key="2">
    <source>
        <dbReference type="ARBA" id="ARBA00023157"/>
    </source>
</evidence>
<dbReference type="Pfam" id="PF00094">
    <property type="entry name" value="VWD"/>
    <property type="match status" value="7"/>
</dbReference>
<dbReference type="GO" id="GO:0031012">
    <property type="term" value="C:extracellular matrix"/>
    <property type="evidence" value="ECO:0007669"/>
    <property type="project" value="TreeGrafter"/>
</dbReference>
<dbReference type="EMBL" id="JAOTOJ010000011">
    <property type="protein sequence ID" value="KAK9394610.1"/>
    <property type="molecule type" value="Genomic_DNA"/>
</dbReference>
<dbReference type="Pfam" id="PF01826">
    <property type="entry name" value="TIL"/>
    <property type="match status" value="5"/>
</dbReference>
<dbReference type="CDD" id="cd19941">
    <property type="entry name" value="TIL"/>
    <property type="match status" value="6"/>
</dbReference>
<evidence type="ECO:0000259" key="5">
    <source>
        <dbReference type="PROSITE" id="PS51233"/>
    </source>
</evidence>
<dbReference type="SMART" id="SM00214">
    <property type="entry name" value="VWC"/>
    <property type="match status" value="4"/>
</dbReference>
<protein>
    <submittedName>
        <fullName evidence="6">IgGFc-binding protein</fullName>
    </submittedName>
</protein>
<proteinExistence type="predicted"/>
<dbReference type="FunFam" id="2.10.25.10:FF:000055">
    <property type="entry name" value="alpha-tectorin isoform X1"/>
    <property type="match status" value="4"/>
</dbReference>
<dbReference type="Pfam" id="PF08742">
    <property type="entry name" value="C8"/>
    <property type="match status" value="6"/>
</dbReference>
<dbReference type="InterPro" id="IPR050780">
    <property type="entry name" value="Mucin_vWF_Thrombospondin_sf"/>
</dbReference>
<feature type="domain" description="VWFD" evidence="5">
    <location>
        <begin position="1090"/>
        <end position="1269"/>
    </location>
</feature>
<keyword evidence="4" id="KW-0732">Signal</keyword>
<dbReference type="InterPro" id="IPR001007">
    <property type="entry name" value="VWF_dom"/>
</dbReference>
<dbReference type="InterPro" id="IPR025615">
    <property type="entry name" value="TILa_dom"/>
</dbReference>
<keyword evidence="3" id="KW-0325">Glycoprotein</keyword>
<keyword evidence="1" id="KW-0677">Repeat</keyword>
<keyword evidence="2" id="KW-1015">Disulfide bond</keyword>
<dbReference type="InterPro" id="IPR003645">
    <property type="entry name" value="Fol_N"/>
</dbReference>
<dbReference type="SUPFAM" id="SSF57567">
    <property type="entry name" value="Serine protease inhibitors"/>
    <property type="match status" value="6"/>
</dbReference>
<gene>
    <name evidence="6" type="ORF">NXF25_015138</name>
</gene>